<accession>A0A3E1K5X0</accession>
<evidence type="ECO:0000313" key="2">
    <source>
        <dbReference type="Proteomes" id="UP000260351"/>
    </source>
</evidence>
<keyword evidence="2" id="KW-1185">Reference proteome</keyword>
<gene>
    <name evidence="1" type="ORF">DZC52_12355</name>
</gene>
<dbReference type="PANTHER" id="PTHR43737:SF1">
    <property type="entry name" value="DUF1501 DOMAIN-CONTAINING PROTEIN"/>
    <property type="match status" value="1"/>
</dbReference>
<dbReference type="PANTHER" id="PTHR43737">
    <property type="entry name" value="BLL7424 PROTEIN"/>
    <property type="match status" value="1"/>
</dbReference>
<dbReference type="Proteomes" id="UP000260351">
    <property type="component" value="Unassembled WGS sequence"/>
</dbReference>
<organism evidence="1 2">
    <name type="scientific">Wenzhouxiangella sediminis</name>
    <dbReference type="NCBI Taxonomy" id="1792836"/>
    <lineage>
        <taxon>Bacteria</taxon>
        <taxon>Pseudomonadati</taxon>
        <taxon>Pseudomonadota</taxon>
        <taxon>Gammaproteobacteria</taxon>
        <taxon>Chromatiales</taxon>
        <taxon>Wenzhouxiangellaceae</taxon>
        <taxon>Wenzhouxiangella</taxon>
    </lineage>
</organism>
<dbReference type="AlphaFoldDB" id="A0A3E1K5X0"/>
<dbReference type="EMBL" id="QUZK01000046">
    <property type="protein sequence ID" value="RFF29433.1"/>
    <property type="molecule type" value="Genomic_DNA"/>
</dbReference>
<reference evidence="1 2" key="1">
    <citation type="submission" date="2018-08" db="EMBL/GenBank/DDBJ databases">
        <title>Wenzhouxiangella salilacus sp. nov., a novel bacterium isolated from a saline lake in Xinjiang Province, China.</title>
        <authorList>
            <person name="Han S."/>
        </authorList>
    </citation>
    <scope>NUCLEOTIDE SEQUENCE [LARGE SCALE GENOMIC DNA]</scope>
    <source>
        <strain evidence="1 2">XDB06</strain>
    </source>
</reference>
<protein>
    <submittedName>
        <fullName evidence="1">DUF1501 domain-containing protein</fullName>
    </submittedName>
</protein>
<dbReference type="Pfam" id="PF07394">
    <property type="entry name" value="DUF1501"/>
    <property type="match status" value="1"/>
</dbReference>
<dbReference type="InterPro" id="IPR010869">
    <property type="entry name" value="DUF1501"/>
</dbReference>
<name>A0A3E1K5X0_9GAMM</name>
<dbReference type="OrthoDB" id="9779968at2"/>
<evidence type="ECO:0000313" key="1">
    <source>
        <dbReference type="EMBL" id="RFF29433.1"/>
    </source>
</evidence>
<comment type="caution">
    <text evidence="1">The sequence shown here is derived from an EMBL/GenBank/DDBJ whole genome shotgun (WGS) entry which is preliminary data.</text>
</comment>
<sequence>MEIGQSQRPLHAVAAARGRGADHDAAGVLPAMRRRAFLQGCCAAALAGAVPLTTFWRPAAAAGRTSNDVIVYVFLRGGIDGLHLVVPYAGVERGHYELLRDNMAIPESNLRALAGTNWALHPRAGGGPGDGVGSPPKWLHRLWDEGRLAIVQGSGMPQHLSRSHFDAQAWIDLGTPGDKSTPDGWLTRYLAAADGLPSADIAPVFGFSDTRPMSLMGSTAALTVASPESFRIDGFHWSWNETNPDLAGHQAAHRRLDALWSGGGASPLLQAGRDTADALEQMREMDFDGYLPEGGAAYPGGTLGDQFRSLAQLIKQDMGIVAATVDYGGWDTHAGQGMPQPGNANHYDYYGIRVEELSRALDAFYTDLSASSQGNLMNRVNVVVLSEFGRKVRPNDAGGTDHGHGNVMLALGGRVNGGMHGNFPGLDAGSLFEGQDLATTTDYRQVLAEVLVRRMGLAPGQLEAVFPEFGSYSPLGVFSTA</sequence>
<proteinExistence type="predicted"/>